<protein>
    <recommendedName>
        <fullName evidence="4">GTP cyclohydrolase II</fullName>
        <ecNumber evidence="4">3.5.4.25</ecNumber>
    </recommendedName>
</protein>
<dbReference type="GO" id="GO:0009231">
    <property type="term" value="P:riboflavin biosynthetic process"/>
    <property type="evidence" value="ECO:0007669"/>
    <property type="project" value="UniProtKB-KW"/>
</dbReference>
<gene>
    <name evidence="14" type="primary">AlNc14C373G11132</name>
    <name evidence="14" type="ORF">ALNC14_125680</name>
</gene>
<keyword evidence="7" id="KW-0547">Nucleotide-binding</keyword>
<evidence type="ECO:0000256" key="12">
    <source>
        <dbReference type="SAM" id="MobiDB-lite"/>
    </source>
</evidence>
<dbReference type="EMBL" id="FR824417">
    <property type="protein sequence ID" value="CCA26424.1"/>
    <property type="molecule type" value="Genomic_DNA"/>
</dbReference>
<evidence type="ECO:0000256" key="1">
    <source>
        <dbReference type="ARBA" id="ARBA00001947"/>
    </source>
</evidence>
<evidence type="ECO:0000313" key="14">
    <source>
        <dbReference type="EMBL" id="CCA26424.1"/>
    </source>
</evidence>
<evidence type="ECO:0000256" key="9">
    <source>
        <dbReference type="ARBA" id="ARBA00022833"/>
    </source>
</evidence>
<evidence type="ECO:0000256" key="3">
    <source>
        <dbReference type="ARBA" id="ARBA00005520"/>
    </source>
</evidence>
<comment type="catalytic activity">
    <reaction evidence="11">
        <text>GTP + 4 H2O = 2,5-diamino-6-hydroxy-4-(5-phosphoribosylamino)-pyrimidine + formate + 2 phosphate + 3 H(+)</text>
        <dbReference type="Rhea" id="RHEA:23704"/>
        <dbReference type="ChEBI" id="CHEBI:15377"/>
        <dbReference type="ChEBI" id="CHEBI:15378"/>
        <dbReference type="ChEBI" id="CHEBI:15740"/>
        <dbReference type="ChEBI" id="CHEBI:37565"/>
        <dbReference type="ChEBI" id="CHEBI:43474"/>
        <dbReference type="ChEBI" id="CHEBI:58614"/>
        <dbReference type="EC" id="3.5.4.25"/>
    </reaction>
</comment>
<evidence type="ECO:0000256" key="11">
    <source>
        <dbReference type="ARBA" id="ARBA00049295"/>
    </source>
</evidence>
<dbReference type="GO" id="GO:0005525">
    <property type="term" value="F:GTP binding"/>
    <property type="evidence" value="ECO:0007669"/>
    <property type="project" value="UniProtKB-KW"/>
</dbReference>
<dbReference type="Gene3D" id="3.40.50.10990">
    <property type="entry name" value="GTP cyclohydrolase II"/>
    <property type="match status" value="1"/>
</dbReference>
<keyword evidence="5" id="KW-0686">Riboflavin biosynthesis</keyword>
<dbReference type="GO" id="GO:0003935">
    <property type="term" value="F:GTP cyclohydrolase II activity"/>
    <property type="evidence" value="ECO:0007669"/>
    <property type="project" value="UniProtKB-EC"/>
</dbReference>
<evidence type="ECO:0000256" key="5">
    <source>
        <dbReference type="ARBA" id="ARBA00022619"/>
    </source>
</evidence>
<dbReference type="GO" id="GO:0046872">
    <property type="term" value="F:metal ion binding"/>
    <property type="evidence" value="ECO:0007669"/>
    <property type="project" value="UniProtKB-KW"/>
</dbReference>
<dbReference type="InterPro" id="IPR032677">
    <property type="entry name" value="GTP_cyclohydro_II"/>
</dbReference>
<keyword evidence="10" id="KW-0342">GTP-binding</keyword>
<feature type="region of interest" description="Disordered" evidence="12">
    <location>
        <begin position="234"/>
        <end position="257"/>
    </location>
</feature>
<dbReference type="GO" id="GO:0005829">
    <property type="term" value="C:cytosol"/>
    <property type="evidence" value="ECO:0007669"/>
    <property type="project" value="TreeGrafter"/>
</dbReference>
<keyword evidence="9" id="KW-0862">Zinc</keyword>
<feature type="domain" description="GTP cyclohydrolase II" evidence="13">
    <location>
        <begin position="43"/>
        <end position="208"/>
    </location>
</feature>
<dbReference type="GO" id="GO:0008686">
    <property type="term" value="F:3,4-dihydroxy-2-butanone-4-phosphate synthase activity"/>
    <property type="evidence" value="ECO:0007669"/>
    <property type="project" value="TreeGrafter"/>
</dbReference>
<dbReference type="HOGENOM" id="CLU_020273_2_0_1"/>
<dbReference type="CDD" id="cd00641">
    <property type="entry name" value="GTP_cyclohydro2"/>
    <property type="match status" value="1"/>
</dbReference>
<evidence type="ECO:0000256" key="8">
    <source>
        <dbReference type="ARBA" id="ARBA00022801"/>
    </source>
</evidence>
<dbReference type="PANTHER" id="PTHR21327">
    <property type="entry name" value="GTP CYCLOHYDROLASE II-RELATED"/>
    <property type="match status" value="1"/>
</dbReference>
<reference evidence="14" key="2">
    <citation type="submission" date="2011-02" db="EMBL/GenBank/DDBJ databases">
        <authorList>
            <person name="MacLean D."/>
        </authorList>
    </citation>
    <scope>NUCLEOTIDE SEQUENCE</scope>
</reference>
<comment type="cofactor">
    <cofactor evidence="1">
        <name>Zn(2+)</name>
        <dbReference type="ChEBI" id="CHEBI:29105"/>
    </cofactor>
</comment>
<name>F0WY72_9STRA</name>
<evidence type="ECO:0000256" key="6">
    <source>
        <dbReference type="ARBA" id="ARBA00022723"/>
    </source>
</evidence>
<dbReference type="PANTHER" id="PTHR21327:SF47">
    <property type="entry name" value="GTP CYCLOHYDROLASE II DOMAIN-CONTAINING PROTEIN"/>
    <property type="match status" value="1"/>
</dbReference>
<sequence length="257" mass="28660">MVCQNCHQSDPANRVNVTRFPAIKGPASSGLTCLGSHVRTEFVAETLLPTTDGDFRIRAYRSKGSLRESEPIAMVVGDLQGRTSVPVRVHDQCATSEVFGSLKCDCREQLQYAKEFILEHEGVVIYMPQEGRGIGLANKIKAYSMQENGYDTVDANRVLGFQDDYRSYESVQFILKDLGIQSIRLLTNNPRKLFLLGQLCVNVEGRIPVIIPAGKHSKEYLVAKSKRMFHLLPKENADTEEDTMSTDESLDEEDGGL</sequence>
<dbReference type="EC" id="3.5.4.25" evidence="4"/>
<comment type="pathway">
    <text evidence="2">Cofactor biosynthesis; riboflavin biosynthesis; 5-amino-6-(D-ribitylamino)uracil from GTP: step 1/4.</text>
</comment>
<comment type="similarity">
    <text evidence="3">In the N-terminal section; belongs to the DHBP synthase family.</text>
</comment>
<keyword evidence="6" id="KW-0479">Metal-binding</keyword>
<evidence type="ECO:0000256" key="4">
    <source>
        <dbReference type="ARBA" id="ARBA00012762"/>
    </source>
</evidence>
<dbReference type="Pfam" id="PF00925">
    <property type="entry name" value="GTP_cyclohydro2"/>
    <property type="match status" value="1"/>
</dbReference>
<keyword evidence="8" id="KW-0378">Hydrolase</keyword>
<evidence type="ECO:0000256" key="2">
    <source>
        <dbReference type="ARBA" id="ARBA00004853"/>
    </source>
</evidence>
<dbReference type="NCBIfam" id="NF001591">
    <property type="entry name" value="PRK00393.1"/>
    <property type="match status" value="1"/>
</dbReference>
<feature type="compositionally biased region" description="Acidic residues" evidence="12">
    <location>
        <begin position="238"/>
        <end position="257"/>
    </location>
</feature>
<reference evidence="14" key="1">
    <citation type="journal article" date="2011" name="PLoS Biol.">
        <title>Gene gain and loss during evolution of obligate parasitism in the white rust pathogen of Arabidopsis thaliana.</title>
        <authorList>
            <person name="Kemen E."/>
            <person name="Gardiner A."/>
            <person name="Schultz-Larsen T."/>
            <person name="Kemen A.C."/>
            <person name="Balmuth A.L."/>
            <person name="Robert-Seilaniantz A."/>
            <person name="Bailey K."/>
            <person name="Holub E."/>
            <person name="Studholme D.J."/>
            <person name="Maclean D."/>
            <person name="Jones J.D."/>
        </authorList>
    </citation>
    <scope>NUCLEOTIDE SEQUENCE</scope>
</reference>
<accession>F0WY72</accession>
<dbReference type="InterPro" id="IPR000926">
    <property type="entry name" value="RibA"/>
</dbReference>
<dbReference type="SUPFAM" id="SSF142695">
    <property type="entry name" value="RibA-like"/>
    <property type="match status" value="1"/>
</dbReference>
<dbReference type="FunFam" id="3.40.50.10990:FF:000001">
    <property type="entry name" value="Riboflavin biosynthesis protein RibBA"/>
    <property type="match status" value="1"/>
</dbReference>
<dbReference type="InterPro" id="IPR036144">
    <property type="entry name" value="RibA-like_sf"/>
</dbReference>
<proteinExistence type="inferred from homology"/>
<dbReference type="AlphaFoldDB" id="F0WY72"/>
<organism evidence="14">
    <name type="scientific">Albugo laibachii Nc14</name>
    <dbReference type="NCBI Taxonomy" id="890382"/>
    <lineage>
        <taxon>Eukaryota</taxon>
        <taxon>Sar</taxon>
        <taxon>Stramenopiles</taxon>
        <taxon>Oomycota</taxon>
        <taxon>Peronosporomycetes</taxon>
        <taxon>Albuginales</taxon>
        <taxon>Albuginaceae</taxon>
        <taxon>Albugo</taxon>
    </lineage>
</organism>
<evidence type="ECO:0000256" key="10">
    <source>
        <dbReference type="ARBA" id="ARBA00023134"/>
    </source>
</evidence>
<evidence type="ECO:0000256" key="7">
    <source>
        <dbReference type="ARBA" id="ARBA00022741"/>
    </source>
</evidence>
<evidence type="ECO:0000259" key="13">
    <source>
        <dbReference type="Pfam" id="PF00925"/>
    </source>
</evidence>